<evidence type="ECO:0000259" key="7">
    <source>
        <dbReference type="PROSITE" id="PS50030"/>
    </source>
</evidence>
<dbReference type="Gene3D" id="1.10.8.10">
    <property type="entry name" value="DNA helicase RuvA subunit, C-terminal domain"/>
    <property type="match status" value="1"/>
</dbReference>
<keyword evidence="1" id="KW-0808">Transferase</keyword>
<organism evidence="9 10">
    <name type="scientific">Romanomermis culicivorax</name>
    <name type="common">Nematode worm</name>
    <dbReference type="NCBI Taxonomy" id="13658"/>
    <lineage>
        <taxon>Eukaryota</taxon>
        <taxon>Metazoa</taxon>
        <taxon>Ecdysozoa</taxon>
        <taxon>Nematoda</taxon>
        <taxon>Enoplea</taxon>
        <taxon>Dorylaimia</taxon>
        <taxon>Mermithida</taxon>
        <taxon>Mermithoidea</taxon>
        <taxon>Mermithidae</taxon>
        <taxon>Romanomermis</taxon>
    </lineage>
</organism>
<dbReference type="SMART" id="SM00212">
    <property type="entry name" value="UBCc"/>
    <property type="match status" value="1"/>
</dbReference>
<dbReference type="InterPro" id="IPR015940">
    <property type="entry name" value="UBA"/>
</dbReference>
<dbReference type="AlphaFoldDB" id="A0A915KSV2"/>
<keyword evidence="3 6" id="KW-0833">Ubl conjugation pathway</keyword>
<name>A0A915KSV2_ROMCU</name>
<dbReference type="SUPFAM" id="SSF46934">
    <property type="entry name" value="UBA-like"/>
    <property type="match status" value="1"/>
</dbReference>
<feature type="domain" description="UBA" evidence="7">
    <location>
        <begin position="182"/>
        <end position="228"/>
    </location>
</feature>
<dbReference type="GO" id="GO:0005524">
    <property type="term" value="F:ATP binding"/>
    <property type="evidence" value="ECO:0007669"/>
    <property type="project" value="UniProtKB-UniRule"/>
</dbReference>
<evidence type="ECO:0000259" key="8">
    <source>
        <dbReference type="PROSITE" id="PS50127"/>
    </source>
</evidence>
<feature type="domain" description="UBC core" evidence="8">
    <location>
        <begin position="33"/>
        <end position="181"/>
    </location>
</feature>
<dbReference type="Gene3D" id="3.10.110.10">
    <property type="entry name" value="Ubiquitin Conjugating Enzyme"/>
    <property type="match status" value="1"/>
</dbReference>
<dbReference type="Pfam" id="PF00179">
    <property type="entry name" value="UQ_con"/>
    <property type="match status" value="1"/>
</dbReference>
<dbReference type="InterPro" id="IPR023313">
    <property type="entry name" value="UBQ-conjugating_AS"/>
</dbReference>
<dbReference type="OMA" id="WTHAYAG"/>
<keyword evidence="4 6" id="KW-0067">ATP-binding</keyword>
<evidence type="ECO:0000256" key="3">
    <source>
        <dbReference type="ARBA" id="ARBA00022786"/>
    </source>
</evidence>
<dbReference type="PANTHER" id="PTHR24068">
    <property type="entry name" value="UBIQUITIN-CONJUGATING ENZYME E2"/>
    <property type="match status" value="1"/>
</dbReference>
<dbReference type="PROSITE" id="PS00183">
    <property type="entry name" value="UBC_1"/>
    <property type="match status" value="1"/>
</dbReference>
<evidence type="ECO:0000256" key="6">
    <source>
        <dbReference type="RuleBase" id="RU362109"/>
    </source>
</evidence>
<dbReference type="PROSITE" id="PS50127">
    <property type="entry name" value="UBC_2"/>
    <property type="match status" value="1"/>
</dbReference>
<reference evidence="10" key="1">
    <citation type="submission" date="2022-11" db="UniProtKB">
        <authorList>
            <consortium name="WormBaseParasite"/>
        </authorList>
    </citation>
    <scope>IDENTIFICATION</scope>
</reference>
<evidence type="ECO:0000256" key="5">
    <source>
        <dbReference type="PROSITE-ProRule" id="PRU10133"/>
    </source>
</evidence>
<evidence type="ECO:0000313" key="9">
    <source>
        <dbReference type="Proteomes" id="UP000887565"/>
    </source>
</evidence>
<dbReference type="PROSITE" id="PS50030">
    <property type="entry name" value="UBA"/>
    <property type="match status" value="1"/>
</dbReference>
<dbReference type="InterPro" id="IPR016135">
    <property type="entry name" value="UBQ-conjugating_enzyme/RWD"/>
</dbReference>
<accession>A0A915KSV2</accession>
<feature type="active site" description="Glycyl thioester intermediate" evidence="5">
    <location>
        <position position="119"/>
    </location>
</feature>
<sequence length="228" mass="26038">MAKNPTRTVFENLASTNHNFEGWTFYANNMAKSSNMRMLRELRDWQDEETDVGIKLEKVGDSLSRFRGSIRGPPDTPYVNGTFVLDIEITEHYPFRPPKVRFVTRVWHPNISSVTGAICLDLLRDQWAATMTIRTVLLSIQSLLSDPKPNDPQDAVVASQYLNHNEIYKLTARYWSHHFAKAPDPKIPDYTAKITTLHEMGYTAEQAIEALSHCDWAVDNAVQRLCGK</sequence>
<dbReference type="InterPro" id="IPR000608">
    <property type="entry name" value="UBC"/>
</dbReference>
<dbReference type="SMART" id="SM00165">
    <property type="entry name" value="UBA"/>
    <property type="match status" value="1"/>
</dbReference>
<evidence type="ECO:0000256" key="1">
    <source>
        <dbReference type="ARBA" id="ARBA00022679"/>
    </source>
</evidence>
<evidence type="ECO:0000313" key="10">
    <source>
        <dbReference type="WBParaSite" id="nRc.2.0.1.t41195-RA"/>
    </source>
</evidence>
<dbReference type="Proteomes" id="UP000887565">
    <property type="component" value="Unplaced"/>
</dbReference>
<dbReference type="Pfam" id="PF00627">
    <property type="entry name" value="UBA"/>
    <property type="match status" value="1"/>
</dbReference>
<dbReference type="SUPFAM" id="SSF54495">
    <property type="entry name" value="UBC-like"/>
    <property type="match status" value="1"/>
</dbReference>
<keyword evidence="9" id="KW-1185">Reference proteome</keyword>
<evidence type="ECO:0000256" key="2">
    <source>
        <dbReference type="ARBA" id="ARBA00022741"/>
    </source>
</evidence>
<dbReference type="InterPro" id="IPR009060">
    <property type="entry name" value="UBA-like_sf"/>
</dbReference>
<dbReference type="CDD" id="cd23800">
    <property type="entry name" value="UBCc_UBE2K"/>
    <property type="match status" value="1"/>
</dbReference>
<protein>
    <submittedName>
        <fullName evidence="10">E2 ubiquitin-conjugating enzyme</fullName>
    </submittedName>
</protein>
<dbReference type="WBParaSite" id="nRc.2.0.1.t41195-RA">
    <property type="protein sequence ID" value="nRc.2.0.1.t41195-RA"/>
    <property type="gene ID" value="nRc.2.0.1.g41195"/>
</dbReference>
<evidence type="ECO:0000256" key="4">
    <source>
        <dbReference type="ARBA" id="ARBA00022840"/>
    </source>
</evidence>
<comment type="similarity">
    <text evidence="6">Belongs to the ubiquitin-conjugating enzyme family.</text>
</comment>
<keyword evidence="2 6" id="KW-0547">Nucleotide-binding</keyword>
<dbReference type="GO" id="GO:0016740">
    <property type="term" value="F:transferase activity"/>
    <property type="evidence" value="ECO:0007669"/>
    <property type="project" value="UniProtKB-KW"/>
</dbReference>
<proteinExistence type="inferred from homology"/>